<evidence type="ECO:0000256" key="3">
    <source>
        <dbReference type="ARBA" id="ARBA00022692"/>
    </source>
</evidence>
<evidence type="ECO:0000256" key="6">
    <source>
        <dbReference type="SAM" id="Phobius"/>
    </source>
</evidence>
<evidence type="ECO:0000256" key="5">
    <source>
        <dbReference type="ARBA" id="ARBA00023136"/>
    </source>
</evidence>
<feature type="transmembrane region" description="Helical" evidence="6">
    <location>
        <begin position="131"/>
        <end position="151"/>
    </location>
</feature>
<evidence type="ECO:0000256" key="2">
    <source>
        <dbReference type="ARBA" id="ARBA00007362"/>
    </source>
</evidence>
<evidence type="ECO:0000313" key="9">
    <source>
        <dbReference type="Proteomes" id="UP000310574"/>
    </source>
</evidence>
<keyword evidence="3 6" id="KW-0812">Transmembrane</keyword>
<dbReference type="InterPro" id="IPR000620">
    <property type="entry name" value="EamA_dom"/>
</dbReference>
<keyword evidence="4 6" id="KW-1133">Transmembrane helix</keyword>
<dbReference type="EMBL" id="SSBS01000006">
    <property type="protein sequence ID" value="THF28546.1"/>
    <property type="molecule type" value="Genomic_DNA"/>
</dbReference>
<feature type="transmembrane region" description="Helical" evidence="6">
    <location>
        <begin position="195"/>
        <end position="218"/>
    </location>
</feature>
<feature type="transmembrane region" description="Helical" evidence="6">
    <location>
        <begin position="42"/>
        <end position="61"/>
    </location>
</feature>
<evidence type="ECO:0000313" key="8">
    <source>
        <dbReference type="EMBL" id="THF28546.1"/>
    </source>
</evidence>
<protein>
    <submittedName>
        <fullName evidence="8">EamA family transporter</fullName>
    </submittedName>
</protein>
<dbReference type="Pfam" id="PF00892">
    <property type="entry name" value="EamA"/>
    <property type="match status" value="2"/>
</dbReference>
<accession>A0AAQ2HZF2</accession>
<dbReference type="PANTHER" id="PTHR32322">
    <property type="entry name" value="INNER MEMBRANE TRANSPORTER"/>
    <property type="match status" value="1"/>
</dbReference>
<dbReference type="InterPro" id="IPR037185">
    <property type="entry name" value="EmrE-like"/>
</dbReference>
<dbReference type="AlphaFoldDB" id="A0AAQ2HZF2"/>
<name>A0AAQ2HZF2_9PSED</name>
<evidence type="ECO:0000259" key="7">
    <source>
        <dbReference type="Pfam" id="PF00892"/>
    </source>
</evidence>
<reference evidence="8 9" key="1">
    <citation type="submission" date="2019-04" db="EMBL/GenBank/DDBJ databases">
        <title>Draft genome sequence of Pseudomonas sp. M7D1 isolated from rhizosphere of plant the flowery desert.</title>
        <authorList>
            <person name="Poblete-Morales M."/>
            <person name="Plaza N."/>
            <person name="Corsini G."/>
            <person name="Silva E."/>
        </authorList>
    </citation>
    <scope>NUCLEOTIDE SEQUENCE [LARGE SCALE GENOMIC DNA]</scope>
    <source>
        <strain evidence="8 9">M7D1</strain>
    </source>
</reference>
<feature type="transmembrane region" description="Helical" evidence="6">
    <location>
        <begin position="255"/>
        <end position="279"/>
    </location>
</feature>
<dbReference type="GO" id="GO:0016020">
    <property type="term" value="C:membrane"/>
    <property type="evidence" value="ECO:0007669"/>
    <property type="project" value="UniProtKB-SubCell"/>
</dbReference>
<comment type="subcellular location">
    <subcellularLocation>
        <location evidence="1">Membrane</location>
        <topology evidence="1">Multi-pass membrane protein</topology>
    </subcellularLocation>
</comment>
<feature type="transmembrane region" description="Helical" evidence="6">
    <location>
        <begin position="73"/>
        <end position="92"/>
    </location>
</feature>
<feature type="transmembrane region" description="Helical" evidence="6">
    <location>
        <begin position="285"/>
        <end position="302"/>
    </location>
</feature>
<feature type="transmembrane region" description="Helical" evidence="6">
    <location>
        <begin position="230"/>
        <end position="248"/>
    </location>
</feature>
<comment type="similarity">
    <text evidence="2">Belongs to the EamA transporter family.</text>
</comment>
<dbReference type="SUPFAM" id="SSF103481">
    <property type="entry name" value="Multidrug resistance efflux transporter EmrE"/>
    <property type="match status" value="2"/>
</dbReference>
<feature type="domain" description="EamA" evidence="7">
    <location>
        <begin position="14"/>
        <end position="146"/>
    </location>
</feature>
<feature type="transmembrane region" description="Helical" evidence="6">
    <location>
        <begin position="98"/>
        <end position="119"/>
    </location>
</feature>
<keyword evidence="5 6" id="KW-0472">Membrane</keyword>
<evidence type="ECO:0000256" key="1">
    <source>
        <dbReference type="ARBA" id="ARBA00004141"/>
    </source>
</evidence>
<dbReference type="PANTHER" id="PTHR32322:SF2">
    <property type="entry name" value="EAMA DOMAIN-CONTAINING PROTEIN"/>
    <property type="match status" value="1"/>
</dbReference>
<gene>
    <name evidence="8" type="ORF">E5170_23020</name>
</gene>
<dbReference type="InterPro" id="IPR050638">
    <property type="entry name" value="AA-Vitamin_Transporters"/>
</dbReference>
<proteinExistence type="inferred from homology"/>
<dbReference type="Proteomes" id="UP000310574">
    <property type="component" value="Unassembled WGS sequence"/>
</dbReference>
<feature type="transmembrane region" description="Helical" evidence="6">
    <location>
        <begin position="163"/>
        <end position="183"/>
    </location>
</feature>
<organism evidence="8 9">
    <name type="scientific">Pseudomonas atacamensis</name>
    <dbReference type="NCBI Taxonomy" id="2565368"/>
    <lineage>
        <taxon>Bacteria</taxon>
        <taxon>Pseudomonadati</taxon>
        <taxon>Pseudomonadota</taxon>
        <taxon>Gammaproteobacteria</taxon>
        <taxon>Pseudomonadales</taxon>
        <taxon>Pseudomonadaceae</taxon>
        <taxon>Pseudomonas</taxon>
    </lineage>
</organism>
<evidence type="ECO:0000256" key="4">
    <source>
        <dbReference type="ARBA" id="ARBA00022989"/>
    </source>
</evidence>
<feature type="domain" description="EamA" evidence="7">
    <location>
        <begin position="168"/>
        <end position="302"/>
    </location>
</feature>
<dbReference type="RefSeq" id="WP_136493818.1">
    <property type="nucleotide sequence ID" value="NZ_SSBS01000006.1"/>
</dbReference>
<comment type="caution">
    <text evidence="8">The sequence shown here is derived from an EMBL/GenBank/DDBJ whole genome shotgun (WGS) entry which is preliminary data.</text>
</comment>
<sequence length="317" mass="32739">MTAVSSSQAKGRGFGFFCVLGASVLWGTTGTAATFAPQVSPLAIGAAAMGIGGLLQMLLAVRNISVDRGRLREHWMLVLIGAIAVAIYPLAFYSSMHFAGVTIGTVITIGSAPLLSAIIERIFDGKHLTARWTLGAALGLIGTVFLCVAKARGHADSSVHTSLVQGVLGVVLGLVAGATYALYSWTAHRLMRKGISSGAAMGTTFGLGGLLLIPVLLVNGASLLQSWNNAAVGLYMILVPMFLGYILFGMGLSRVAATTATTLSLIEPVVAAALAVAIVGERLPLLGWIGAALIVCCLYVLVSQPHAQEGETKAQHV</sequence>